<keyword evidence="3" id="KW-1185">Reference proteome</keyword>
<organism evidence="2 3">
    <name type="scientific">Trifolium medium</name>
    <dbReference type="NCBI Taxonomy" id="97028"/>
    <lineage>
        <taxon>Eukaryota</taxon>
        <taxon>Viridiplantae</taxon>
        <taxon>Streptophyta</taxon>
        <taxon>Embryophyta</taxon>
        <taxon>Tracheophyta</taxon>
        <taxon>Spermatophyta</taxon>
        <taxon>Magnoliopsida</taxon>
        <taxon>eudicotyledons</taxon>
        <taxon>Gunneridae</taxon>
        <taxon>Pentapetalae</taxon>
        <taxon>rosids</taxon>
        <taxon>fabids</taxon>
        <taxon>Fabales</taxon>
        <taxon>Fabaceae</taxon>
        <taxon>Papilionoideae</taxon>
        <taxon>50 kb inversion clade</taxon>
        <taxon>NPAAA clade</taxon>
        <taxon>Hologalegina</taxon>
        <taxon>IRL clade</taxon>
        <taxon>Trifolieae</taxon>
        <taxon>Trifolium</taxon>
    </lineage>
</organism>
<name>A0A392PRW4_9FABA</name>
<sequence>MHHELCNLEPDQAATAKNLKIEPAKRYCEVKPDTPPTSPPPTPTAVSTTPRHPLRPPTLKNTYRLQYSICSPPGRITAHTAPSKEPLPA</sequence>
<feature type="compositionally biased region" description="Pro residues" evidence="1">
    <location>
        <begin position="33"/>
        <end position="43"/>
    </location>
</feature>
<feature type="region of interest" description="Disordered" evidence="1">
    <location>
        <begin position="29"/>
        <end position="58"/>
    </location>
</feature>
<protein>
    <submittedName>
        <fullName evidence="2">Uncharacterized protein</fullName>
    </submittedName>
</protein>
<evidence type="ECO:0000313" key="2">
    <source>
        <dbReference type="EMBL" id="MCI14833.1"/>
    </source>
</evidence>
<proteinExistence type="predicted"/>
<dbReference type="AlphaFoldDB" id="A0A392PRW4"/>
<evidence type="ECO:0000256" key="1">
    <source>
        <dbReference type="SAM" id="MobiDB-lite"/>
    </source>
</evidence>
<reference evidence="2 3" key="1">
    <citation type="journal article" date="2018" name="Front. Plant Sci.">
        <title>Red Clover (Trifolium pratense) and Zigzag Clover (T. medium) - A Picture of Genomic Similarities and Differences.</title>
        <authorList>
            <person name="Dluhosova J."/>
            <person name="Istvanek J."/>
            <person name="Nedelnik J."/>
            <person name="Repkova J."/>
        </authorList>
    </citation>
    <scope>NUCLEOTIDE SEQUENCE [LARGE SCALE GENOMIC DNA]</scope>
    <source>
        <strain evidence="3">cv. 10/8</strain>
        <tissue evidence="2">Leaf</tissue>
    </source>
</reference>
<dbReference type="EMBL" id="LXQA010093964">
    <property type="protein sequence ID" value="MCI14833.1"/>
    <property type="molecule type" value="Genomic_DNA"/>
</dbReference>
<evidence type="ECO:0000313" key="3">
    <source>
        <dbReference type="Proteomes" id="UP000265520"/>
    </source>
</evidence>
<dbReference type="Proteomes" id="UP000265520">
    <property type="component" value="Unassembled WGS sequence"/>
</dbReference>
<accession>A0A392PRW4</accession>
<comment type="caution">
    <text evidence="2">The sequence shown here is derived from an EMBL/GenBank/DDBJ whole genome shotgun (WGS) entry which is preliminary data.</text>
</comment>